<evidence type="ECO:0008006" key="4">
    <source>
        <dbReference type="Google" id="ProtNLM"/>
    </source>
</evidence>
<dbReference type="EMBL" id="CYZR01000002">
    <property type="protein sequence ID" value="CUN56091.1"/>
    <property type="molecule type" value="Genomic_DNA"/>
</dbReference>
<dbReference type="RefSeq" id="WP_055257377.1">
    <property type="nucleotide sequence ID" value="NZ_CABIXL010000002.1"/>
</dbReference>
<evidence type="ECO:0000313" key="3">
    <source>
        <dbReference type="Proteomes" id="UP000095488"/>
    </source>
</evidence>
<name>A0ABM9UMR3_SARVE</name>
<accession>A0ABM9UMR3</accession>
<organism evidence="2 3">
    <name type="scientific">Sarcina ventriculi</name>
    <name type="common">Clostridium ventriculi</name>
    <dbReference type="NCBI Taxonomy" id="1267"/>
    <lineage>
        <taxon>Bacteria</taxon>
        <taxon>Bacillati</taxon>
        <taxon>Bacillota</taxon>
        <taxon>Clostridia</taxon>
        <taxon>Eubacteriales</taxon>
        <taxon>Clostridiaceae</taxon>
        <taxon>Sarcina</taxon>
    </lineage>
</organism>
<keyword evidence="1" id="KW-0472">Membrane</keyword>
<keyword evidence="1" id="KW-0812">Transmembrane</keyword>
<evidence type="ECO:0000256" key="1">
    <source>
        <dbReference type="SAM" id="Phobius"/>
    </source>
</evidence>
<comment type="caution">
    <text evidence="2">The sequence shown here is derived from an EMBL/GenBank/DDBJ whole genome shotgun (WGS) entry which is preliminary data.</text>
</comment>
<keyword evidence="3" id="KW-1185">Reference proteome</keyword>
<sequence>MSELKSKKAEVVKFLTIIIGIIIVMGIVATIITATQPKTNYMSSSPTATMNNKSLSNSSVLSNGVYVAGQDFKGGKYNIIAVSGSGNISSSNMYTGGVDGEISSDNNGAYKEYRNINLPNGTKLTISGDVSIKLVENS</sequence>
<reference evidence="2 3" key="1">
    <citation type="submission" date="2015-09" db="EMBL/GenBank/DDBJ databases">
        <authorList>
            <consortium name="Pathogen Informatics"/>
        </authorList>
    </citation>
    <scope>NUCLEOTIDE SEQUENCE [LARGE SCALE GENOMIC DNA]</scope>
    <source>
        <strain evidence="2 3">2789STDY5834858</strain>
    </source>
</reference>
<keyword evidence="1" id="KW-1133">Transmembrane helix</keyword>
<evidence type="ECO:0000313" key="2">
    <source>
        <dbReference type="EMBL" id="CUN56091.1"/>
    </source>
</evidence>
<proteinExistence type="predicted"/>
<gene>
    <name evidence="2" type="ORF">ERS852473_00479</name>
</gene>
<protein>
    <recommendedName>
        <fullName evidence="4">Archaeal Type IV pilin N-terminal domain-containing protein</fullName>
    </recommendedName>
</protein>
<dbReference type="Proteomes" id="UP000095488">
    <property type="component" value="Unassembled WGS sequence"/>
</dbReference>
<feature type="transmembrane region" description="Helical" evidence="1">
    <location>
        <begin position="12"/>
        <end position="34"/>
    </location>
</feature>